<keyword evidence="2" id="KW-0472">Membrane</keyword>
<protein>
    <submittedName>
        <fullName evidence="3">Uncharacterized protein</fullName>
    </submittedName>
</protein>
<keyword evidence="2" id="KW-1133">Transmembrane helix</keyword>
<organism evidence="3 4">
    <name type="scientific">Pisolithus tinctorius Marx 270</name>
    <dbReference type="NCBI Taxonomy" id="870435"/>
    <lineage>
        <taxon>Eukaryota</taxon>
        <taxon>Fungi</taxon>
        <taxon>Dikarya</taxon>
        <taxon>Basidiomycota</taxon>
        <taxon>Agaricomycotina</taxon>
        <taxon>Agaricomycetes</taxon>
        <taxon>Agaricomycetidae</taxon>
        <taxon>Boletales</taxon>
        <taxon>Sclerodermatineae</taxon>
        <taxon>Pisolithaceae</taxon>
        <taxon>Pisolithus</taxon>
    </lineage>
</organism>
<sequence length="509" mass="55762">MSAHKSLEAVQPQARSLIKLPFANINFALSGTAVAGLLGGDESSSTVALTQIYARRRWLGWYNSPGSYVTGKRFRRLIRSAKVDAVFDSDPKSGATSGGETIHIDPSALFEHEGWSKGPAFKGIYSGTSIQNTGPLASWLMKKADKARCQKIEGRKTQPVNITVTVLERADSIRPQMTFDHHTPTFAIIPIIVSLATCVICGLCGQWYASSMILLGILSRGFSCLLIGSGDLIFDHPKPAEGSPPGNGILSSDHDLVLLNGDEYVVNAVTRGRFFFCFRSKHDFRMVKLCSFFLITQAIVQLICVPQSEFFGQLMFVVSVATSWVYNFWFSSVDKAEVEEAIFKDVLGDPCLTKLAFPNRVSAVVFLLLVSNDFRLSSDPEPSGDPKPSSDPEPSGDSKPSSDREPPSDPRPSGDPKPSSNSRPSSDPGKLKEIMDSFLPSGSQVWEIWKQTIIKRLESRKALRFNKTDWNCKILTSKDQRLLETLFGDAEDAEKAYAIFMSGAAAAAP</sequence>
<dbReference type="InParanoid" id="A0A0C3NJH0"/>
<feature type="compositionally biased region" description="Basic and acidic residues" evidence="1">
    <location>
        <begin position="400"/>
        <end position="414"/>
    </location>
</feature>
<evidence type="ECO:0000313" key="4">
    <source>
        <dbReference type="Proteomes" id="UP000054217"/>
    </source>
</evidence>
<keyword evidence="2" id="KW-0812">Transmembrane</keyword>
<proteinExistence type="predicted"/>
<feature type="region of interest" description="Disordered" evidence="1">
    <location>
        <begin position="377"/>
        <end position="434"/>
    </location>
</feature>
<dbReference type="AlphaFoldDB" id="A0A0C3NJH0"/>
<reference evidence="4" key="2">
    <citation type="submission" date="2015-01" db="EMBL/GenBank/DDBJ databases">
        <title>Evolutionary Origins and Diversification of the Mycorrhizal Mutualists.</title>
        <authorList>
            <consortium name="DOE Joint Genome Institute"/>
            <consortium name="Mycorrhizal Genomics Consortium"/>
            <person name="Kohler A."/>
            <person name="Kuo A."/>
            <person name="Nagy L.G."/>
            <person name="Floudas D."/>
            <person name="Copeland A."/>
            <person name="Barry K.W."/>
            <person name="Cichocki N."/>
            <person name="Veneault-Fourrey C."/>
            <person name="LaButti K."/>
            <person name="Lindquist E.A."/>
            <person name="Lipzen A."/>
            <person name="Lundell T."/>
            <person name="Morin E."/>
            <person name="Murat C."/>
            <person name="Riley R."/>
            <person name="Ohm R."/>
            <person name="Sun H."/>
            <person name="Tunlid A."/>
            <person name="Henrissat B."/>
            <person name="Grigoriev I.V."/>
            <person name="Hibbett D.S."/>
            <person name="Martin F."/>
        </authorList>
    </citation>
    <scope>NUCLEOTIDE SEQUENCE [LARGE SCALE GENOMIC DNA]</scope>
    <source>
        <strain evidence="4">Marx 270</strain>
    </source>
</reference>
<evidence type="ECO:0000256" key="1">
    <source>
        <dbReference type="SAM" id="MobiDB-lite"/>
    </source>
</evidence>
<reference evidence="3 4" key="1">
    <citation type="submission" date="2014-04" db="EMBL/GenBank/DDBJ databases">
        <authorList>
            <consortium name="DOE Joint Genome Institute"/>
            <person name="Kuo A."/>
            <person name="Kohler A."/>
            <person name="Costa M.D."/>
            <person name="Nagy L.G."/>
            <person name="Floudas D."/>
            <person name="Copeland A."/>
            <person name="Barry K.W."/>
            <person name="Cichocki N."/>
            <person name="Veneault-Fourrey C."/>
            <person name="LaButti K."/>
            <person name="Lindquist E.A."/>
            <person name="Lipzen A."/>
            <person name="Lundell T."/>
            <person name="Morin E."/>
            <person name="Murat C."/>
            <person name="Sun H."/>
            <person name="Tunlid A."/>
            <person name="Henrissat B."/>
            <person name="Grigoriev I.V."/>
            <person name="Hibbett D.S."/>
            <person name="Martin F."/>
            <person name="Nordberg H.P."/>
            <person name="Cantor M.N."/>
            <person name="Hua S.X."/>
        </authorList>
    </citation>
    <scope>NUCLEOTIDE SEQUENCE [LARGE SCALE GENOMIC DNA]</scope>
    <source>
        <strain evidence="3 4">Marx 270</strain>
    </source>
</reference>
<feature type="transmembrane region" description="Helical" evidence="2">
    <location>
        <begin position="186"/>
        <end position="208"/>
    </location>
</feature>
<dbReference type="HOGENOM" id="CLU_025274_1_1_1"/>
<evidence type="ECO:0000256" key="2">
    <source>
        <dbReference type="SAM" id="Phobius"/>
    </source>
</evidence>
<keyword evidence="4" id="KW-1185">Reference proteome</keyword>
<dbReference type="EMBL" id="KN832060">
    <property type="protein sequence ID" value="KIN95805.1"/>
    <property type="molecule type" value="Genomic_DNA"/>
</dbReference>
<evidence type="ECO:0000313" key="3">
    <source>
        <dbReference type="EMBL" id="KIN95805.1"/>
    </source>
</evidence>
<dbReference type="STRING" id="870435.A0A0C3NJH0"/>
<dbReference type="Proteomes" id="UP000054217">
    <property type="component" value="Unassembled WGS sequence"/>
</dbReference>
<accession>A0A0C3NJH0</accession>
<name>A0A0C3NJH0_PISTI</name>
<gene>
    <name evidence="3" type="ORF">M404DRAFT_33862</name>
</gene>
<dbReference type="OrthoDB" id="2366471at2759"/>